<gene>
    <name evidence="2" type="ORF">V6N11_004641</name>
</gene>
<feature type="region of interest" description="Disordered" evidence="1">
    <location>
        <begin position="1"/>
        <end position="31"/>
    </location>
</feature>
<organism evidence="2 3">
    <name type="scientific">Hibiscus sabdariffa</name>
    <name type="common">roselle</name>
    <dbReference type="NCBI Taxonomy" id="183260"/>
    <lineage>
        <taxon>Eukaryota</taxon>
        <taxon>Viridiplantae</taxon>
        <taxon>Streptophyta</taxon>
        <taxon>Embryophyta</taxon>
        <taxon>Tracheophyta</taxon>
        <taxon>Spermatophyta</taxon>
        <taxon>Magnoliopsida</taxon>
        <taxon>eudicotyledons</taxon>
        <taxon>Gunneridae</taxon>
        <taxon>Pentapetalae</taxon>
        <taxon>rosids</taxon>
        <taxon>malvids</taxon>
        <taxon>Malvales</taxon>
        <taxon>Malvaceae</taxon>
        <taxon>Malvoideae</taxon>
        <taxon>Hibiscus</taxon>
    </lineage>
</organism>
<reference evidence="2 3" key="1">
    <citation type="journal article" date="2024" name="G3 (Bethesda)">
        <title>Genome assembly of Hibiscus sabdariffa L. provides insights into metabolisms of medicinal natural products.</title>
        <authorList>
            <person name="Kim T."/>
        </authorList>
    </citation>
    <scope>NUCLEOTIDE SEQUENCE [LARGE SCALE GENOMIC DNA]</scope>
    <source>
        <strain evidence="2">TK-2024</strain>
        <tissue evidence="2">Old leaves</tissue>
    </source>
</reference>
<proteinExistence type="predicted"/>
<name>A0ABR2SGT7_9ROSI</name>
<comment type="caution">
    <text evidence="2">The sequence shown here is derived from an EMBL/GenBank/DDBJ whole genome shotgun (WGS) entry which is preliminary data.</text>
</comment>
<dbReference type="Proteomes" id="UP001396334">
    <property type="component" value="Unassembled WGS sequence"/>
</dbReference>
<evidence type="ECO:0000313" key="2">
    <source>
        <dbReference type="EMBL" id="KAK9024481.1"/>
    </source>
</evidence>
<evidence type="ECO:0000256" key="1">
    <source>
        <dbReference type="SAM" id="MobiDB-lite"/>
    </source>
</evidence>
<dbReference type="EMBL" id="JBBPBN010000015">
    <property type="protein sequence ID" value="KAK9024481.1"/>
    <property type="molecule type" value="Genomic_DNA"/>
</dbReference>
<feature type="compositionally biased region" description="Polar residues" evidence="1">
    <location>
        <begin position="10"/>
        <end position="26"/>
    </location>
</feature>
<sequence>MNLWCVRPPLSSSSPHDLNPSLQSSFAGHRESEISEEQYKFSLAPPSVACTTTTIGTLIEVRLNRSTILLFPCTSVPLQSSSLGVSYPSLHPPLVDHHEREP</sequence>
<accession>A0ABR2SGT7</accession>
<evidence type="ECO:0000313" key="3">
    <source>
        <dbReference type="Proteomes" id="UP001396334"/>
    </source>
</evidence>
<keyword evidence="3" id="KW-1185">Reference proteome</keyword>
<protein>
    <submittedName>
        <fullName evidence="2">Uncharacterized protein</fullName>
    </submittedName>
</protein>